<keyword evidence="3" id="KW-1003">Cell membrane</keyword>
<evidence type="ECO:0000313" key="9">
    <source>
        <dbReference type="EMBL" id="MBA8924493.1"/>
    </source>
</evidence>
<feature type="transmembrane region" description="Helical" evidence="8">
    <location>
        <begin position="28"/>
        <end position="46"/>
    </location>
</feature>
<evidence type="ECO:0000256" key="5">
    <source>
        <dbReference type="ARBA" id="ARBA00022989"/>
    </source>
</evidence>
<evidence type="ECO:0000256" key="3">
    <source>
        <dbReference type="ARBA" id="ARBA00022475"/>
    </source>
</evidence>
<dbReference type="Gene3D" id="2.60.40.2880">
    <property type="entry name" value="MmpS1-5, C-terminal soluble domain"/>
    <property type="match status" value="1"/>
</dbReference>
<comment type="similarity">
    <text evidence="2">Belongs to the MmpS family.</text>
</comment>
<gene>
    <name evidence="9" type="ORF">BC739_001690</name>
</gene>
<evidence type="ECO:0000256" key="7">
    <source>
        <dbReference type="SAM" id="MobiDB-lite"/>
    </source>
</evidence>
<evidence type="ECO:0000313" key="10">
    <source>
        <dbReference type="Proteomes" id="UP000517916"/>
    </source>
</evidence>
<dbReference type="EMBL" id="JACJID010000001">
    <property type="protein sequence ID" value="MBA8924493.1"/>
    <property type="molecule type" value="Genomic_DNA"/>
</dbReference>
<dbReference type="Proteomes" id="UP000517916">
    <property type="component" value="Unassembled WGS sequence"/>
</dbReference>
<keyword evidence="6 8" id="KW-0472">Membrane</keyword>
<evidence type="ECO:0000256" key="2">
    <source>
        <dbReference type="ARBA" id="ARBA00007531"/>
    </source>
</evidence>
<protein>
    <recommendedName>
        <fullName evidence="11">MmpS family membrane protein</fullName>
    </recommendedName>
</protein>
<evidence type="ECO:0000256" key="1">
    <source>
        <dbReference type="ARBA" id="ARBA00004236"/>
    </source>
</evidence>
<sequence>MSGPFHYEPSPAEAPPQPTPQQRRTVRWIVLSLGGLFVVLLAAVVATNRPPANQAPAVPATSVPAAVPAPLQVETTREARPVSRHVVYEVTGTATGASTITYNSDGETSIQQETGATVPWKHELDVPSTQRLTILQVSAQNAGGGTITCTISVGGRVVKTGTSTGQYAIASCNAPVSGP</sequence>
<name>A0ABR6BC92_9PSEU</name>
<dbReference type="InterPro" id="IPR008693">
    <property type="entry name" value="MmpS"/>
</dbReference>
<accession>A0ABR6BC92</accession>
<keyword evidence="4 8" id="KW-0812">Transmembrane</keyword>
<feature type="region of interest" description="Disordered" evidence="7">
    <location>
        <begin position="1"/>
        <end position="22"/>
    </location>
</feature>
<comment type="caution">
    <text evidence="9">The sequence shown here is derived from an EMBL/GenBank/DDBJ whole genome shotgun (WGS) entry which is preliminary data.</text>
</comment>
<dbReference type="Pfam" id="PF05423">
    <property type="entry name" value="Mycobact_memb"/>
    <property type="match status" value="1"/>
</dbReference>
<keyword evidence="10" id="KW-1185">Reference proteome</keyword>
<dbReference type="InterPro" id="IPR038468">
    <property type="entry name" value="MmpS_C"/>
</dbReference>
<evidence type="ECO:0000256" key="8">
    <source>
        <dbReference type="SAM" id="Phobius"/>
    </source>
</evidence>
<proteinExistence type="inferred from homology"/>
<evidence type="ECO:0000256" key="6">
    <source>
        <dbReference type="ARBA" id="ARBA00023136"/>
    </source>
</evidence>
<evidence type="ECO:0000256" key="4">
    <source>
        <dbReference type="ARBA" id="ARBA00022692"/>
    </source>
</evidence>
<keyword evidence="5 8" id="KW-1133">Transmembrane helix</keyword>
<dbReference type="RefSeq" id="WP_182836785.1">
    <property type="nucleotide sequence ID" value="NZ_BAAABQ010000078.1"/>
</dbReference>
<reference evidence="9 10" key="1">
    <citation type="submission" date="2020-08" db="EMBL/GenBank/DDBJ databases">
        <title>Genomic Encyclopedia of Archaeal and Bacterial Type Strains, Phase II (KMG-II): from individual species to whole genera.</title>
        <authorList>
            <person name="Goeker M."/>
        </authorList>
    </citation>
    <scope>NUCLEOTIDE SEQUENCE [LARGE SCALE GENOMIC DNA]</scope>
    <source>
        <strain evidence="9 10">DSM 43850</strain>
    </source>
</reference>
<organism evidence="9 10">
    <name type="scientific">Kutzneria viridogrisea</name>
    <dbReference type="NCBI Taxonomy" id="47990"/>
    <lineage>
        <taxon>Bacteria</taxon>
        <taxon>Bacillati</taxon>
        <taxon>Actinomycetota</taxon>
        <taxon>Actinomycetes</taxon>
        <taxon>Pseudonocardiales</taxon>
        <taxon>Pseudonocardiaceae</taxon>
        <taxon>Kutzneria</taxon>
    </lineage>
</organism>
<evidence type="ECO:0008006" key="11">
    <source>
        <dbReference type="Google" id="ProtNLM"/>
    </source>
</evidence>
<comment type="subcellular location">
    <subcellularLocation>
        <location evidence="1">Cell membrane</location>
    </subcellularLocation>
</comment>